<keyword evidence="4 9" id="KW-1003">Cell membrane</keyword>
<dbReference type="GO" id="GO:0048472">
    <property type="term" value="F:threonine-phosphate decarboxylase activity"/>
    <property type="evidence" value="ECO:0007669"/>
    <property type="project" value="InterPro"/>
</dbReference>
<keyword evidence="11" id="KW-1185">Reference proteome</keyword>
<evidence type="ECO:0000256" key="6">
    <source>
        <dbReference type="ARBA" id="ARBA00022692"/>
    </source>
</evidence>
<reference evidence="10 11" key="1">
    <citation type="submission" date="2016-10" db="EMBL/GenBank/DDBJ databases">
        <title>Draft genome sequences of four alkaliphilic bacteria belonging to the Anaerobacillus genus.</title>
        <authorList>
            <person name="Bassil N.M."/>
            <person name="Lloyd J.R."/>
        </authorList>
    </citation>
    <scope>NUCLEOTIDE SEQUENCE [LARGE SCALE GENOMIC DNA]</scope>
    <source>
        <strain evidence="10 11">DSM 18345</strain>
    </source>
</reference>
<organism evidence="10 11">
    <name type="scientific">Anaerobacillus alkalilacustris</name>
    <dbReference type="NCBI Taxonomy" id="393763"/>
    <lineage>
        <taxon>Bacteria</taxon>
        <taxon>Bacillati</taxon>
        <taxon>Bacillota</taxon>
        <taxon>Bacilli</taxon>
        <taxon>Bacillales</taxon>
        <taxon>Bacillaceae</taxon>
        <taxon>Anaerobacillus</taxon>
    </lineage>
</organism>
<evidence type="ECO:0000256" key="1">
    <source>
        <dbReference type="ARBA" id="ARBA00004651"/>
    </source>
</evidence>
<evidence type="ECO:0000256" key="7">
    <source>
        <dbReference type="ARBA" id="ARBA00022989"/>
    </source>
</evidence>
<feature type="transmembrane region" description="Helical" evidence="9">
    <location>
        <begin position="171"/>
        <end position="188"/>
    </location>
</feature>
<feature type="transmembrane region" description="Helical" evidence="9">
    <location>
        <begin position="305"/>
        <end position="327"/>
    </location>
</feature>
<evidence type="ECO:0000256" key="4">
    <source>
        <dbReference type="ARBA" id="ARBA00022475"/>
    </source>
</evidence>
<dbReference type="NCBIfam" id="TIGR00380">
    <property type="entry name" value="cobal_cbiB"/>
    <property type="match status" value="1"/>
</dbReference>
<comment type="caution">
    <text evidence="10">The sequence shown here is derived from an EMBL/GenBank/DDBJ whole genome shotgun (WGS) entry which is preliminary data.</text>
</comment>
<evidence type="ECO:0000313" key="11">
    <source>
        <dbReference type="Proteomes" id="UP000179524"/>
    </source>
</evidence>
<dbReference type="PANTHER" id="PTHR34308:SF1">
    <property type="entry name" value="COBALAMIN BIOSYNTHESIS PROTEIN CBIB"/>
    <property type="match status" value="1"/>
</dbReference>
<dbReference type="Proteomes" id="UP000179524">
    <property type="component" value="Unassembled WGS sequence"/>
</dbReference>
<comment type="similarity">
    <text evidence="3 9">Belongs to the CobD/CbiB family.</text>
</comment>
<comment type="function">
    <text evidence="9">Converts cobyric acid to cobinamide by the addition of aminopropanol on the F carboxylic group.</text>
</comment>
<evidence type="ECO:0000256" key="8">
    <source>
        <dbReference type="ARBA" id="ARBA00023136"/>
    </source>
</evidence>
<dbReference type="PANTHER" id="PTHR34308">
    <property type="entry name" value="COBALAMIN BIOSYNTHESIS PROTEIN CBIB"/>
    <property type="match status" value="1"/>
</dbReference>
<accession>A0A1S2LMD7</accession>
<feature type="transmembrane region" description="Helical" evidence="9">
    <location>
        <begin position="90"/>
        <end position="109"/>
    </location>
</feature>
<dbReference type="AlphaFoldDB" id="A0A1S2LMD7"/>
<feature type="transmembrane region" description="Helical" evidence="9">
    <location>
        <begin position="12"/>
        <end position="31"/>
    </location>
</feature>
<dbReference type="Pfam" id="PF03186">
    <property type="entry name" value="CobD_Cbib"/>
    <property type="match status" value="1"/>
</dbReference>
<dbReference type="GO" id="GO:0009236">
    <property type="term" value="P:cobalamin biosynthetic process"/>
    <property type="evidence" value="ECO:0007669"/>
    <property type="project" value="UniProtKB-UniRule"/>
</dbReference>
<evidence type="ECO:0000256" key="3">
    <source>
        <dbReference type="ARBA" id="ARBA00006263"/>
    </source>
</evidence>
<keyword evidence="8 9" id="KW-0472">Membrane</keyword>
<dbReference type="GO" id="GO:0005886">
    <property type="term" value="C:plasma membrane"/>
    <property type="evidence" value="ECO:0007669"/>
    <property type="project" value="UniProtKB-SubCell"/>
</dbReference>
<feature type="transmembrane region" description="Helical" evidence="9">
    <location>
        <begin position="63"/>
        <end position="84"/>
    </location>
</feature>
<keyword evidence="6 9" id="KW-0812">Transmembrane</keyword>
<sequence length="331" mass="36562">MINALSMFQETSLLGFVLLIVVAGVIVDLVIGDPRWLPHPVIQIGKLISALEKRCNQGGKRRLKGVMLTAVVITIVFVVTFLVVRFAYQLHFFVGVLVEVYFISTTIAIKGLRTAGLEVYIPLSQGNLKEARTKLSMIVGRDTKDLSESEVVRGTVETIAENTVDGITAPLFWAMIGGAPLAMVYRAINTLDSMVGYKNERYKEFGWASAKTDDIANWLPARLTAFSMITASFFIKGSKIKHGLKITLRDARKHPSPNSGWPEAMVAGLIGVQLGGVNYYHGQKSVRATMGDPLMRLMSNHIKDAILYMHAGWFGFIVMLIMIVLVIEKMS</sequence>
<dbReference type="UniPathway" id="UPA00148"/>
<protein>
    <recommendedName>
        <fullName evidence="9">Cobalamin biosynthesis protein CobD</fullName>
    </recommendedName>
</protein>
<keyword evidence="5 9" id="KW-0169">Cobalamin biosynthesis</keyword>
<name>A0A1S2LMD7_9BACI</name>
<comment type="pathway">
    <text evidence="2 9">Cofactor biosynthesis; adenosylcobalamin biosynthesis.</text>
</comment>
<comment type="subcellular location">
    <subcellularLocation>
        <location evidence="1 9">Cell membrane</location>
        <topology evidence="1 9">Multi-pass membrane protein</topology>
    </subcellularLocation>
</comment>
<dbReference type="GO" id="GO:0015420">
    <property type="term" value="F:ABC-type vitamin B12 transporter activity"/>
    <property type="evidence" value="ECO:0007669"/>
    <property type="project" value="UniProtKB-UniRule"/>
</dbReference>
<proteinExistence type="inferred from homology"/>
<keyword evidence="7 9" id="KW-1133">Transmembrane helix</keyword>
<dbReference type="InterPro" id="IPR004485">
    <property type="entry name" value="Cobalamin_biosynth_CobD/CbiB"/>
</dbReference>
<dbReference type="HAMAP" id="MF_00024">
    <property type="entry name" value="CobD_CbiB"/>
    <property type="match status" value="1"/>
</dbReference>
<evidence type="ECO:0000256" key="5">
    <source>
        <dbReference type="ARBA" id="ARBA00022573"/>
    </source>
</evidence>
<evidence type="ECO:0000256" key="9">
    <source>
        <dbReference type="HAMAP-Rule" id="MF_00024"/>
    </source>
</evidence>
<evidence type="ECO:0000256" key="2">
    <source>
        <dbReference type="ARBA" id="ARBA00004953"/>
    </source>
</evidence>
<evidence type="ECO:0000313" key="10">
    <source>
        <dbReference type="EMBL" id="OIJ13698.1"/>
    </source>
</evidence>
<gene>
    <name evidence="9" type="primary">cobD</name>
    <name evidence="10" type="ORF">BKP37_10050</name>
</gene>
<dbReference type="EMBL" id="MLQR01000027">
    <property type="protein sequence ID" value="OIJ13698.1"/>
    <property type="molecule type" value="Genomic_DNA"/>
</dbReference>